<reference evidence="7 8" key="1">
    <citation type="submission" date="2020-08" db="EMBL/GenBank/DDBJ databases">
        <title>Genomic Encyclopedia of Type Strains, Phase IV (KMG-IV): sequencing the most valuable type-strain genomes for metagenomic binning, comparative biology and taxonomic classification.</title>
        <authorList>
            <person name="Goeker M."/>
        </authorList>
    </citation>
    <scope>NUCLEOTIDE SEQUENCE [LARGE SCALE GENOMIC DNA]</scope>
    <source>
        <strain evidence="7 8">DSM 12251</strain>
    </source>
</reference>
<dbReference type="PANTHER" id="PTHR37422">
    <property type="entry name" value="TEICHURONIC ACID BIOSYNTHESIS PROTEIN TUAE"/>
    <property type="match status" value="1"/>
</dbReference>
<comment type="subcellular location">
    <subcellularLocation>
        <location evidence="1">Membrane</location>
        <topology evidence="1">Multi-pass membrane protein</topology>
    </subcellularLocation>
</comment>
<keyword evidence="8" id="KW-1185">Reference proteome</keyword>
<feature type="domain" description="O-antigen ligase-related" evidence="6">
    <location>
        <begin position="220"/>
        <end position="380"/>
    </location>
</feature>
<evidence type="ECO:0000313" key="8">
    <source>
        <dbReference type="Proteomes" id="UP000534294"/>
    </source>
</evidence>
<sequence length="472" mass="51764">MPERPPFSAVGATTWRLDDAPIPLSGEQAFSWRQSLLLANMAGFLGGYFVMYNQWLQLAWGLILATLWLLAGGHENLAEALRRDRWMQAASVLWAALLLRSSLFESPGATLTTLWLGWGNSVLLLGFLLTLWQAAKRPDIVSAIGKPLVAMAAVAACVSLGVFYTVHPEAVFGARLRNWFVYGGWNSVNSGLTFGFAACWAAAGWMEATSTRNRRRWLLALVLLDAATVLTLSRGALLALLAGHFILLLASGWRRTWRPLATLASILVLFQLSAPLISHLAAQDASKRRGISNEAAMQQIGDAVVSSNPMQTAMARSDNGRFLIYGAALGSMTTWQDWLLGKGMWADDDCWSCSLHWYPEHLHGVFWDTFVHGGLPGILGLGTLVFWGLSRAYVLAKRGEVIWLMLSGYGITGLLFDGDSVWALVTVARYEPLLFWTPLVIATARFTQLTLPTSAGSSARTSMPLGPLWRPR</sequence>
<accession>A0A7W7YHW3</accession>
<evidence type="ECO:0000256" key="5">
    <source>
        <dbReference type="SAM" id="Phobius"/>
    </source>
</evidence>
<dbReference type="Pfam" id="PF04932">
    <property type="entry name" value="Wzy_C"/>
    <property type="match status" value="1"/>
</dbReference>
<evidence type="ECO:0000256" key="1">
    <source>
        <dbReference type="ARBA" id="ARBA00004141"/>
    </source>
</evidence>
<feature type="transmembrane region" description="Helical" evidence="5">
    <location>
        <begin position="115"/>
        <end position="135"/>
    </location>
</feature>
<feature type="transmembrane region" description="Helical" evidence="5">
    <location>
        <begin position="187"/>
        <end position="206"/>
    </location>
</feature>
<comment type="caution">
    <text evidence="7">The sequence shown here is derived from an EMBL/GenBank/DDBJ whole genome shotgun (WGS) entry which is preliminary data.</text>
</comment>
<evidence type="ECO:0000259" key="6">
    <source>
        <dbReference type="Pfam" id="PF04932"/>
    </source>
</evidence>
<name>A0A7W7YHW3_9BACT</name>
<gene>
    <name evidence="7" type="ORF">HNQ64_000737</name>
</gene>
<dbReference type="Proteomes" id="UP000534294">
    <property type="component" value="Unassembled WGS sequence"/>
</dbReference>
<feature type="transmembrane region" description="Helical" evidence="5">
    <location>
        <begin position="218"/>
        <end position="248"/>
    </location>
</feature>
<organism evidence="7 8">
    <name type="scientific">Prosthecobacter dejongeii</name>
    <dbReference type="NCBI Taxonomy" id="48465"/>
    <lineage>
        <taxon>Bacteria</taxon>
        <taxon>Pseudomonadati</taxon>
        <taxon>Verrucomicrobiota</taxon>
        <taxon>Verrucomicrobiia</taxon>
        <taxon>Verrucomicrobiales</taxon>
        <taxon>Verrucomicrobiaceae</taxon>
        <taxon>Prosthecobacter</taxon>
    </lineage>
</organism>
<evidence type="ECO:0000256" key="2">
    <source>
        <dbReference type="ARBA" id="ARBA00022692"/>
    </source>
</evidence>
<feature type="transmembrane region" description="Helical" evidence="5">
    <location>
        <begin position="147"/>
        <end position="167"/>
    </location>
</feature>
<feature type="transmembrane region" description="Helical" evidence="5">
    <location>
        <begin position="86"/>
        <end position="103"/>
    </location>
</feature>
<protein>
    <recommendedName>
        <fullName evidence="6">O-antigen ligase-related domain-containing protein</fullName>
    </recommendedName>
</protein>
<dbReference type="PANTHER" id="PTHR37422:SF13">
    <property type="entry name" value="LIPOPOLYSACCHARIDE BIOSYNTHESIS PROTEIN PA4999-RELATED"/>
    <property type="match status" value="1"/>
</dbReference>
<feature type="transmembrane region" description="Helical" evidence="5">
    <location>
        <begin position="322"/>
        <end position="339"/>
    </location>
</feature>
<dbReference type="AlphaFoldDB" id="A0A7W7YHW3"/>
<evidence type="ECO:0000313" key="7">
    <source>
        <dbReference type="EMBL" id="MBB5036503.1"/>
    </source>
</evidence>
<keyword evidence="4 5" id="KW-0472">Membrane</keyword>
<feature type="transmembrane region" description="Helical" evidence="5">
    <location>
        <begin position="370"/>
        <end position="389"/>
    </location>
</feature>
<evidence type="ECO:0000256" key="4">
    <source>
        <dbReference type="ARBA" id="ARBA00023136"/>
    </source>
</evidence>
<evidence type="ECO:0000256" key="3">
    <source>
        <dbReference type="ARBA" id="ARBA00022989"/>
    </source>
</evidence>
<dbReference type="EMBL" id="JACHIF010000001">
    <property type="protein sequence ID" value="MBB5036503.1"/>
    <property type="molecule type" value="Genomic_DNA"/>
</dbReference>
<dbReference type="InterPro" id="IPR007016">
    <property type="entry name" value="O-antigen_ligase-rel_domated"/>
</dbReference>
<feature type="transmembrane region" description="Helical" evidence="5">
    <location>
        <begin position="260"/>
        <end position="282"/>
    </location>
</feature>
<dbReference type="RefSeq" id="WP_184205440.1">
    <property type="nucleotide sequence ID" value="NZ_JACHIF010000001.1"/>
</dbReference>
<dbReference type="InterPro" id="IPR051533">
    <property type="entry name" value="WaaL-like"/>
</dbReference>
<keyword evidence="3 5" id="KW-1133">Transmembrane helix</keyword>
<dbReference type="GO" id="GO:0016020">
    <property type="term" value="C:membrane"/>
    <property type="evidence" value="ECO:0007669"/>
    <property type="project" value="UniProtKB-SubCell"/>
</dbReference>
<feature type="transmembrane region" description="Helical" evidence="5">
    <location>
        <begin position="58"/>
        <end position="74"/>
    </location>
</feature>
<keyword evidence="2 5" id="KW-0812">Transmembrane</keyword>
<proteinExistence type="predicted"/>